<name>A0A1I5WW04_9PSEU</name>
<dbReference type="EMBL" id="FOWW01000005">
    <property type="protein sequence ID" value="SFQ23869.1"/>
    <property type="molecule type" value="Genomic_DNA"/>
</dbReference>
<dbReference type="Proteomes" id="UP000198727">
    <property type="component" value="Unassembled WGS sequence"/>
</dbReference>
<accession>A0A1I5WW04</accession>
<gene>
    <name evidence="1" type="ORF">SAMN05421810_105305</name>
</gene>
<sequence length="39" mass="4211">MDSEWEPDVTDLGADPVSAVDTECWAVIPAPRRSPENPG</sequence>
<organism evidence="1 2">
    <name type="scientific">Amycolatopsis arida</name>
    <dbReference type="NCBI Taxonomy" id="587909"/>
    <lineage>
        <taxon>Bacteria</taxon>
        <taxon>Bacillati</taxon>
        <taxon>Actinomycetota</taxon>
        <taxon>Actinomycetes</taxon>
        <taxon>Pseudonocardiales</taxon>
        <taxon>Pseudonocardiaceae</taxon>
        <taxon>Amycolatopsis</taxon>
    </lineage>
</organism>
<dbReference type="AlphaFoldDB" id="A0A1I5WW04"/>
<keyword evidence="2" id="KW-1185">Reference proteome</keyword>
<evidence type="ECO:0000313" key="2">
    <source>
        <dbReference type="Proteomes" id="UP000198727"/>
    </source>
</evidence>
<evidence type="ECO:0000313" key="1">
    <source>
        <dbReference type="EMBL" id="SFQ23869.1"/>
    </source>
</evidence>
<proteinExistence type="predicted"/>
<protein>
    <submittedName>
        <fullName evidence="1">Uncharacterized protein</fullName>
    </submittedName>
</protein>
<reference evidence="2" key="1">
    <citation type="submission" date="2016-10" db="EMBL/GenBank/DDBJ databases">
        <authorList>
            <person name="Varghese N."/>
            <person name="Submissions S."/>
        </authorList>
    </citation>
    <scope>NUCLEOTIDE SEQUENCE [LARGE SCALE GENOMIC DNA]</scope>
    <source>
        <strain evidence="2">CGMCC 4.5579</strain>
    </source>
</reference>